<protein>
    <submittedName>
        <fullName evidence="1">Uncharacterized protein</fullName>
    </submittedName>
</protein>
<keyword evidence="2" id="KW-1185">Reference proteome</keyword>
<proteinExistence type="predicted"/>
<name>A0ACC2NWG5_9HYME</name>
<evidence type="ECO:0000313" key="2">
    <source>
        <dbReference type="Proteomes" id="UP001239111"/>
    </source>
</evidence>
<comment type="caution">
    <text evidence="1">The sequence shown here is derived from an EMBL/GenBank/DDBJ whole genome shotgun (WGS) entry which is preliminary data.</text>
</comment>
<evidence type="ECO:0000313" key="1">
    <source>
        <dbReference type="EMBL" id="KAJ8675655.1"/>
    </source>
</evidence>
<accession>A0ACC2NWG5</accession>
<dbReference type="EMBL" id="CM056742">
    <property type="protein sequence ID" value="KAJ8675655.1"/>
    <property type="molecule type" value="Genomic_DNA"/>
</dbReference>
<organism evidence="1 2">
    <name type="scientific">Eretmocerus hayati</name>
    <dbReference type="NCBI Taxonomy" id="131215"/>
    <lineage>
        <taxon>Eukaryota</taxon>
        <taxon>Metazoa</taxon>
        <taxon>Ecdysozoa</taxon>
        <taxon>Arthropoda</taxon>
        <taxon>Hexapoda</taxon>
        <taxon>Insecta</taxon>
        <taxon>Pterygota</taxon>
        <taxon>Neoptera</taxon>
        <taxon>Endopterygota</taxon>
        <taxon>Hymenoptera</taxon>
        <taxon>Apocrita</taxon>
        <taxon>Proctotrupomorpha</taxon>
        <taxon>Chalcidoidea</taxon>
        <taxon>Aphelinidae</taxon>
        <taxon>Aphelininae</taxon>
        <taxon>Eretmocerus</taxon>
    </lineage>
</organism>
<dbReference type="Proteomes" id="UP001239111">
    <property type="component" value="Chromosome 2"/>
</dbReference>
<reference evidence="1" key="1">
    <citation type="submission" date="2023-04" db="EMBL/GenBank/DDBJ databases">
        <title>A chromosome-level genome assembly of the parasitoid wasp Eretmocerus hayati.</title>
        <authorList>
            <person name="Zhong Y."/>
            <person name="Liu S."/>
            <person name="Liu Y."/>
        </authorList>
    </citation>
    <scope>NUCLEOTIDE SEQUENCE</scope>
    <source>
        <strain evidence="1">ZJU_SS_LIU_2023</strain>
    </source>
</reference>
<gene>
    <name evidence="1" type="ORF">QAD02_011441</name>
</gene>
<sequence>MENRRNAAEAPSDGARFLDLEAIKRRLISRGIPLPLWAYSILDDGTVKFARLHEHLCLVDVIFHVHRDMKIEVSTPKASSALRIGKLKCTSFDDFLAKIQVEYKELPGRCEGEGYGENRYSDVCEGFLPLGPDDEVDEDLEEYIYRNHVDAARCRGCKHTLRFVGPPNEKDNEEYWI</sequence>